<proteinExistence type="predicted"/>
<accession>A0A1T5GIB5</accession>
<dbReference type="Proteomes" id="UP000190150">
    <property type="component" value="Unassembled WGS sequence"/>
</dbReference>
<evidence type="ECO:0000256" key="1">
    <source>
        <dbReference type="SAM" id="Phobius"/>
    </source>
</evidence>
<dbReference type="PANTHER" id="PTHR34980:SF3">
    <property type="entry name" value="BLR8105 PROTEIN"/>
    <property type="match status" value="1"/>
</dbReference>
<name>A0A1T5GIB5_9SPHI</name>
<feature type="transmembrane region" description="Helical" evidence="1">
    <location>
        <begin position="164"/>
        <end position="183"/>
    </location>
</feature>
<evidence type="ECO:0000259" key="2">
    <source>
        <dbReference type="Pfam" id="PF14237"/>
    </source>
</evidence>
<dbReference type="OrthoDB" id="9812349at2"/>
<keyword evidence="1" id="KW-0472">Membrane</keyword>
<sequence>MREYYYAKKSEKFGPFSLQKLRTENISKKTLIWFEGLPSWQFAKDLDELQEVFESPVEVPKEPYELKSSIEDNTSYGYQSGVDDSIPSSIEHPISPRESKSFLEGEVLEILAEDKTPVIDNLGFFKAPFSCKGRIRRTEWWITVFVTHITSVIIGAFLEGNSSSSIAILFLIPLLWFSVAQAVKRCHDRGNSGWYLIIPFYTLWMAFGDSSVGTNEYGTNPKGRNL</sequence>
<dbReference type="Pfam" id="PF14237">
    <property type="entry name" value="GYF_2"/>
    <property type="match status" value="1"/>
</dbReference>
<keyword evidence="4" id="KW-1185">Reference proteome</keyword>
<dbReference type="InterPro" id="IPR008523">
    <property type="entry name" value="DUF805"/>
</dbReference>
<dbReference type="AlphaFoldDB" id="A0A1T5GIB5"/>
<gene>
    <name evidence="3" type="ORF">SAMN05660841_04098</name>
</gene>
<feature type="transmembrane region" description="Helical" evidence="1">
    <location>
        <begin position="140"/>
        <end position="158"/>
    </location>
</feature>
<dbReference type="Pfam" id="PF05656">
    <property type="entry name" value="DUF805"/>
    <property type="match status" value="1"/>
</dbReference>
<dbReference type="STRING" id="1513896.SAMN05660841_04098"/>
<keyword evidence="1" id="KW-1133">Transmembrane helix</keyword>
<evidence type="ECO:0000313" key="4">
    <source>
        <dbReference type="Proteomes" id="UP000190150"/>
    </source>
</evidence>
<dbReference type="GO" id="GO:0005886">
    <property type="term" value="C:plasma membrane"/>
    <property type="evidence" value="ECO:0007669"/>
    <property type="project" value="TreeGrafter"/>
</dbReference>
<dbReference type="EMBL" id="FUZF01000026">
    <property type="protein sequence ID" value="SKC08139.1"/>
    <property type="molecule type" value="Genomic_DNA"/>
</dbReference>
<feature type="domain" description="GYF" evidence="2">
    <location>
        <begin position="4"/>
        <end position="49"/>
    </location>
</feature>
<evidence type="ECO:0000313" key="3">
    <source>
        <dbReference type="EMBL" id="SKC08139.1"/>
    </source>
</evidence>
<organism evidence="3 4">
    <name type="scientific">Sphingobacterium nematocida</name>
    <dbReference type="NCBI Taxonomy" id="1513896"/>
    <lineage>
        <taxon>Bacteria</taxon>
        <taxon>Pseudomonadati</taxon>
        <taxon>Bacteroidota</taxon>
        <taxon>Sphingobacteriia</taxon>
        <taxon>Sphingobacteriales</taxon>
        <taxon>Sphingobacteriaceae</taxon>
        <taxon>Sphingobacterium</taxon>
    </lineage>
</organism>
<keyword evidence="1" id="KW-0812">Transmembrane</keyword>
<reference evidence="4" key="1">
    <citation type="submission" date="2017-02" db="EMBL/GenBank/DDBJ databases">
        <authorList>
            <person name="Varghese N."/>
            <person name="Submissions S."/>
        </authorList>
    </citation>
    <scope>NUCLEOTIDE SEQUENCE [LARGE SCALE GENOMIC DNA]</scope>
    <source>
        <strain evidence="4">DSM 24091</strain>
    </source>
</reference>
<dbReference type="RefSeq" id="WP_079645736.1">
    <property type="nucleotide sequence ID" value="NZ_FUZF01000026.1"/>
</dbReference>
<protein>
    <submittedName>
        <fullName evidence="3">Uncharacterized membrane protein YhaH, DUF805 family</fullName>
    </submittedName>
</protein>
<dbReference type="PANTHER" id="PTHR34980">
    <property type="entry name" value="INNER MEMBRANE PROTEIN-RELATED-RELATED"/>
    <property type="match status" value="1"/>
</dbReference>
<dbReference type="InterPro" id="IPR025640">
    <property type="entry name" value="GYF_2"/>
</dbReference>